<evidence type="ECO:0000313" key="3">
    <source>
        <dbReference type="Proteomes" id="UP000027586"/>
    </source>
</evidence>
<proteinExistence type="predicted"/>
<evidence type="ECO:0008006" key="4">
    <source>
        <dbReference type="Google" id="ProtNLM"/>
    </source>
</evidence>
<name>A0A068RG41_9FUNG</name>
<sequence>MDTPTTFHHRSTFRPNTQDRSKQWRERFRQQCAERVKSARQNQVDKRRQNKLLEFAAMEEWENFKRIHEEAFKAEGIVDPDKLLEEEPLNDADEYLDEEAAYLRSLVFCFQCGNAPLELDISGKLRCPCCGFFATEKTVQSIQITVEQHEQVCPGRIGYSPEPGSDAIYGLCDTCDLMEVF</sequence>
<accession>A0A068RG41</accession>
<protein>
    <recommendedName>
        <fullName evidence="4">RPA-interacting protein C-terminal domain-containing protein</fullName>
    </recommendedName>
</protein>
<comment type="caution">
    <text evidence="2">The sequence shown here is derived from an EMBL/GenBank/DDBJ whole genome shotgun (WGS) entry which is preliminary data.</text>
</comment>
<feature type="region of interest" description="Disordered" evidence="1">
    <location>
        <begin position="1"/>
        <end position="24"/>
    </location>
</feature>
<dbReference type="EMBL" id="CBTN010000002">
    <property type="protein sequence ID" value="CDH48949.1"/>
    <property type="molecule type" value="Genomic_DNA"/>
</dbReference>
<dbReference type="AlphaFoldDB" id="A0A068RG41"/>
<reference evidence="2" key="1">
    <citation type="submission" date="2013-08" db="EMBL/GenBank/DDBJ databases">
        <title>Gene expansion shapes genome architecture in the human pathogen Lichtheimia corymbifera: an evolutionary genomics analysis in the ancient terrestrial Mucorales (Mucoromycotina).</title>
        <authorList>
            <person name="Schwartze V.U."/>
            <person name="Winter S."/>
            <person name="Shelest E."/>
            <person name="Marcet-Houben M."/>
            <person name="Horn F."/>
            <person name="Wehner S."/>
            <person name="Hoffmann K."/>
            <person name="Riege K."/>
            <person name="Sammeth M."/>
            <person name="Nowrousian M."/>
            <person name="Valiante V."/>
            <person name="Linde J."/>
            <person name="Jacobsen I.D."/>
            <person name="Marz M."/>
            <person name="Brakhage A.A."/>
            <person name="Gabaldon T."/>
            <person name="Bocker S."/>
            <person name="Voigt K."/>
        </authorList>
    </citation>
    <scope>NUCLEOTIDE SEQUENCE [LARGE SCALE GENOMIC DNA]</scope>
    <source>
        <strain evidence="2">FSU 9682</strain>
    </source>
</reference>
<evidence type="ECO:0000256" key="1">
    <source>
        <dbReference type="SAM" id="MobiDB-lite"/>
    </source>
</evidence>
<keyword evidence="3" id="KW-1185">Reference proteome</keyword>
<gene>
    <name evidence="2" type="ORF">LCOR_00713.1</name>
</gene>
<organism evidence="2 3">
    <name type="scientific">Lichtheimia corymbifera JMRC:FSU:9682</name>
    <dbReference type="NCBI Taxonomy" id="1263082"/>
    <lineage>
        <taxon>Eukaryota</taxon>
        <taxon>Fungi</taxon>
        <taxon>Fungi incertae sedis</taxon>
        <taxon>Mucoromycota</taxon>
        <taxon>Mucoromycotina</taxon>
        <taxon>Mucoromycetes</taxon>
        <taxon>Mucorales</taxon>
        <taxon>Lichtheimiaceae</taxon>
        <taxon>Lichtheimia</taxon>
    </lineage>
</organism>
<dbReference type="VEuPathDB" id="FungiDB:LCOR_00713.1"/>
<evidence type="ECO:0000313" key="2">
    <source>
        <dbReference type="EMBL" id="CDH48949.1"/>
    </source>
</evidence>
<dbReference type="OrthoDB" id="2378414at2759"/>
<dbReference type="Proteomes" id="UP000027586">
    <property type="component" value="Unassembled WGS sequence"/>
</dbReference>
<dbReference type="STRING" id="1263082.A0A068RG41"/>